<comment type="caution">
    <text evidence="5">The sequence shown here is derived from an EMBL/GenBank/DDBJ whole genome shotgun (WGS) entry which is preliminary data.</text>
</comment>
<evidence type="ECO:0000259" key="4">
    <source>
        <dbReference type="Pfam" id="PF01420"/>
    </source>
</evidence>
<proteinExistence type="inferred from homology"/>
<dbReference type="PANTHER" id="PTHR30408:SF12">
    <property type="entry name" value="TYPE I RESTRICTION ENZYME MJAVIII SPECIFICITY SUBUNIT"/>
    <property type="match status" value="1"/>
</dbReference>
<dbReference type="Gene3D" id="3.90.220.20">
    <property type="entry name" value="DNA methylase specificity domains"/>
    <property type="match status" value="2"/>
</dbReference>
<dbReference type="RefSeq" id="WP_120330242.1">
    <property type="nucleotide sequence ID" value="NZ_RAQQ01000015.1"/>
</dbReference>
<dbReference type="OrthoDB" id="3197085at2"/>
<reference evidence="5 6" key="1">
    <citation type="journal article" date="2018" name="Int. J. Syst. Evol. Microbiol.">
        <title>Micromonospora globbae sp. nov., an endophytic actinomycete isolated from roots of Globba winitii C. H. Wright.</title>
        <authorList>
            <person name="Kuncharoen N."/>
            <person name="Pittayakhajonwut P."/>
            <person name="Tanasupawat S."/>
        </authorList>
    </citation>
    <scope>NUCLEOTIDE SEQUENCE [LARGE SCALE GENOMIC DNA]</scope>
    <source>
        <strain evidence="5 6">WPS1-2</strain>
    </source>
</reference>
<keyword evidence="5" id="KW-0378">Hydrolase</keyword>
<keyword evidence="5" id="KW-0540">Nuclease</keyword>
<evidence type="ECO:0000313" key="6">
    <source>
        <dbReference type="Proteomes" id="UP000285744"/>
    </source>
</evidence>
<keyword evidence="5" id="KW-0255">Endonuclease</keyword>
<organism evidence="5 6">
    <name type="scientific">Micromonospora globbae</name>
    <dbReference type="NCBI Taxonomy" id="1894969"/>
    <lineage>
        <taxon>Bacteria</taxon>
        <taxon>Bacillati</taxon>
        <taxon>Actinomycetota</taxon>
        <taxon>Actinomycetes</taxon>
        <taxon>Micromonosporales</taxon>
        <taxon>Micromonosporaceae</taxon>
        <taxon>Micromonospora</taxon>
    </lineage>
</organism>
<evidence type="ECO:0000313" key="5">
    <source>
        <dbReference type="EMBL" id="RKF25534.1"/>
    </source>
</evidence>
<dbReference type="EMBL" id="RAQQ01000015">
    <property type="protein sequence ID" value="RKF25534.1"/>
    <property type="molecule type" value="Genomic_DNA"/>
</dbReference>
<dbReference type="CDD" id="cd17290">
    <property type="entry name" value="RMtype1_S_AleSS8ORF2795P_TRD1-CR1_like"/>
    <property type="match status" value="1"/>
</dbReference>
<dbReference type="GO" id="GO:0004519">
    <property type="term" value="F:endonuclease activity"/>
    <property type="evidence" value="ECO:0007669"/>
    <property type="project" value="UniProtKB-KW"/>
</dbReference>
<dbReference type="PANTHER" id="PTHR30408">
    <property type="entry name" value="TYPE-1 RESTRICTION ENZYME ECOKI SPECIFICITY PROTEIN"/>
    <property type="match status" value="1"/>
</dbReference>
<evidence type="ECO:0000256" key="2">
    <source>
        <dbReference type="ARBA" id="ARBA00022747"/>
    </source>
</evidence>
<comment type="similarity">
    <text evidence="1">Belongs to the type-I restriction system S methylase family.</text>
</comment>
<feature type="domain" description="Type I restriction modification DNA specificity" evidence="4">
    <location>
        <begin position="66"/>
        <end position="181"/>
    </location>
</feature>
<keyword evidence="2" id="KW-0680">Restriction system</keyword>
<dbReference type="InterPro" id="IPR000055">
    <property type="entry name" value="Restrct_endonuc_typeI_TRD"/>
</dbReference>
<accession>A0A420EXU7</accession>
<evidence type="ECO:0000256" key="1">
    <source>
        <dbReference type="ARBA" id="ARBA00010923"/>
    </source>
</evidence>
<dbReference type="InterPro" id="IPR052021">
    <property type="entry name" value="Type-I_RS_S_subunit"/>
</dbReference>
<keyword evidence="3" id="KW-0238">DNA-binding</keyword>
<sequence length="419" mass="46642">MTDVLGVSLPVTWSASRLKHVTSFLNRGTAPDYVDVGAVRAISQAANQDGGLDWSRTRFHNFSGDPARLKGLLYPHDVIVNSTGTGTLGRVGYFRGSPDGIPCMADGHVSIARFLPSRLYPRYAYYWMRAQQFQDYIYAALVVGATNQIELNRERLADAPVPLPPIEEQRRIADFLDAETARIDTFIELRSRWASLLLQRFDESVRQSTRESGDERFIPLRRILARIKTGATPRADQTDLFVEKGVPWYTPGSFLSGVSLGSAERSIDPSAVKRSVPRFPVDSVVIVGIGATAGRVAYLDRDGTGNQQLTALTFQPEVHARFLAWQLYAVTDELRQLAPFTTLPIINNDFLKAFPVWSPAPERQRAIAADIDRDWVLLQDLLDAQERQRALLAERRQALITASVTGQFDVTTAKGVDLP</sequence>
<dbReference type="Proteomes" id="UP000285744">
    <property type="component" value="Unassembled WGS sequence"/>
</dbReference>
<dbReference type="SUPFAM" id="SSF116734">
    <property type="entry name" value="DNA methylase specificity domain"/>
    <property type="match status" value="2"/>
</dbReference>
<feature type="domain" description="Type I restriction modification DNA specificity" evidence="4">
    <location>
        <begin position="225"/>
        <end position="369"/>
    </location>
</feature>
<dbReference type="GO" id="GO:0003677">
    <property type="term" value="F:DNA binding"/>
    <property type="evidence" value="ECO:0007669"/>
    <property type="project" value="UniProtKB-KW"/>
</dbReference>
<dbReference type="AlphaFoldDB" id="A0A420EXU7"/>
<protein>
    <submittedName>
        <fullName evidence="5">Restriction endonuclease subunit S</fullName>
    </submittedName>
</protein>
<dbReference type="Pfam" id="PF01420">
    <property type="entry name" value="Methylase_S"/>
    <property type="match status" value="2"/>
</dbReference>
<gene>
    <name evidence="5" type="ORF">D7I43_20980</name>
</gene>
<dbReference type="GO" id="GO:0009307">
    <property type="term" value="P:DNA restriction-modification system"/>
    <property type="evidence" value="ECO:0007669"/>
    <property type="project" value="UniProtKB-KW"/>
</dbReference>
<name>A0A420EXU7_9ACTN</name>
<evidence type="ECO:0000256" key="3">
    <source>
        <dbReference type="ARBA" id="ARBA00023125"/>
    </source>
</evidence>
<dbReference type="InterPro" id="IPR044946">
    <property type="entry name" value="Restrct_endonuc_typeI_TRD_sf"/>
</dbReference>